<dbReference type="Proteomes" id="UP001492380">
    <property type="component" value="Unassembled WGS sequence"/>
</dbReference>
<dbReference type="Pfam" id="PF04927">
    <property type="entry name" value="SMP"/>
    <property type="match status" value="1"/>
</dbReference>
<feature type="domain" description="SMP" evidence="3">
    <location>
        <begin position="53"/>
        <end position="88"/>
    </location>
</feature>
<keyword evidence="1" id="KW-0175">Coiled coil</keyword>
<proteinExistence type="predicted"/>
<sequence length="268" mass="29161">MSALPDTTPAVPVPAKEETPSTTTDVKERKDSKDDSADIEKLLEAKAKEDPLHVTKEDAARLESAEHKALGHRPPSGSVASHVQSLADKVENFHKVADPIEEKLREHPSSVTKEEAQQVLSKEHKVLGHYPPKDSISAELQRVATANEKEASKNGDSEKVISKEDSKKDDNTKPAPASDKAETGATRRTSSVDKTKADQFKAKALDVVIKEAKEAFQKELEDQFKTGEGQSLEKETANNLLAEKTEEIEAKKAEVEDVTAVPANGEAK</sequence>
<reference evidence="4 5" key="1">
    <citation type="submission" date="2024-04" db="EMBL/GenBank/DDBJ databases">
        <title>Phyllosticta paracitricarpa is synonymous to the EU quarantine fungus P. citricarpa based on phylogenomic analyses.</title>
        <authorList>
            <consortium name="Lawrence Berkeley National Laboratory"/>
            <person name="Van Ingen-Buijs V.A."/>
            <person name="Van Westerhoven A.C."/>
            <person name="Haridas S."/>
            <person name="Skiadas P."/>
            <person name="Martin F."/>
            <person name="Groenewald J.Z."/>
            <person name="Crous P.W."/>
            <person name="Seidl M.F."/>
        </authorList>
    </citation>
    <scope>NUCLEOTIDE SEQUENCE [LARGE SCALE GENOMIC DNA]</scope>
    <source>
        <strain evidence="4 5">CBS 123374</strain>
    </source>
</reference>
<feature type="compositionally biased region" description="Basic and acidic residues" evidence="2">
    <location>
        <begin position="100"/>
        <end position="126"/>
    </location>
</feature>
<evidence type="ECO:0000259" key="3">
    <source>
        <dbReference type="Pfam" id="PF04927"/>
    </source>
</evidence>
<dbReference type="InterPro" id="IPR007011">
    <property type="entry name" value="LEA_SMP_dom"/>
</dbReference>
<feature type="compositionally biased region" description="Basic and acidic residues" evidence="2">
    <location>
        <begin position="147"/>
        <end position="172"/>
    </location>
</feature>
<gene>
    <name evidence="4" type="ORF">HDK90DRAFT_74172</name>
</gene>
<feature type="region of interest" description="Disordered" evidence="2">
    <location>
        <begin position="100"/>
        <end position="197"/>
    </location>
</feature>
<feature type="region of interest" description="Disordered" evidence="2">
    <location>
        <begin position="1"/>
        <end position="83"/>
    </location>
</feature>
<evidence type="ECO:0000313" key="5">
    <source>
        <dbReference type="Proteomes" id="UP001492380"/>
    </source>
</evidence>
<accession>A0ABR1YDK9</accession>
<evidence type="ECO:0000256" key="2">
    <source>
        <dbReference type="SAM" id="MobiDB-lite"/>
    </source>
</evidence>
<name>A0ABR1YDK9_9PEZI</name>
<keyword evidence="5" id="KW-1185">Reference proteome</keyword>
<organism evidence="4 5">
    <name type="scientific">Phyllosticta capitalensis</name>
    <dbReference type="NCBI Taxonomy" id="121624"/>
    <lineage>
        <taxon>Eukaryota</taxon>
        <taxon>Fungi</taxon>
        <taxon>Dikarya</taxon>
        <taxon>Ascomycota</taxon>
        <taxon>Pezizomycotina</taxon>
        <taxon>Dothideomycetes</taxon>
        <taxon>Dothideomycetes incertae sedis</taxon>
        <taxon>Botryosphaeriales</taxon>
        <taxon>Phyllostictaceae</taxon>
        <taxon>Phyllosticta</taxon>
    </lineage>
</organism>
<evidence type="ECO:0000313" key="4">
    <source>
        <dbReference type="EMBL" id="KAK8226040.1"/>
    </source>
</evidence>
<comment type="caution">
    <text evidence="4">The sequence shown here is derived from an EMBL/GenBank/DDBJ whole genome shotgun (WGS) entry which is preliminary data.</text>
</comment>
<protein>
    <recommendedName>
        <fullName evidence="3">SMP domain-containing protein</fullName>
    </recommendedName>
</protein>
<dbReference type="EMBL" id="JBBWRZ010000011">
    <property type="protein sequence ID" value="KAK8226040.1"/>
    <property type="molecule type" value="Genomic_DNA"/>
</dbReference>
<evidence type="ECO:0000256" key="1">
    <source>
        <dbReference type="SAM" id="Coils"/>
    </source>
</evidence>
<feature type="coiled-coil region" evidence="1">
    <location>
        <begin position="234"/>
        <end position="261"/>
    </location>
</feature>
<feature type="compositionally biased region" description="Basic and acidic residues" evidence="2">
    <location>
        <begin position="15"/>
        <end position="69"/>
    </location>
</feature>